<feature type="transmembrane region" description="Helical" evidence="2">
    <location>
        <begin position="113"/>
        <end position="130"/>
    </location>
</feature>
<keyword evidence="2" id="KW-0812">Transmembrane</keyword>
<dbReference type="KEGG" id="alus:STSP2_00706"/>
<feature type="transmembrane region" description="Helical" evidence="2">
    <location>
        <begin position="265"/>
        <end position="282"/>
    </location>
</feature>
<evidence type="ECO:0000256" key="2">
    <source>
        <dbReference type="SAM" id="Phobius"/>
    </source>
</evidence>
<feature type="transmembrane region" description="Helical" evidence="2">
    <location>
        <begin position="181"/>
        <end position="199"/>
    </location>
</feature>
<evidence type="ECO:0000256" key="1">
    <source>
        <dbReference type="SAM" id="MobiDB-lite"/>
    </source>
</evidence>
<accession>A0A1U9NII8</accession>
<dbReference type="STRING" id="1936003.STSP2_00706"/>
<sequence>MISLLLKILSSVAVAMILKLQAQRRGSRTILIASNYIVASLINFVLWQIKGFEPLSLSATSLAAITGVSYFVAFTLMISSIASVGAALTVAVSRLAIILPMVTSIFFYREIPTAIQIAGITLAAVAMYFFSQARPSNGSASKYVTLREGTILTLLFVCMGINAVSFKIFKENFGDFQMEGFITILFAVAAVFAWTYALAKKEEFRLSDIGLGLTLGIPNGLSSLFLMLALLSLPGIVVFPVNHAGVISLSAVAAILIFREKICRSTLIGILVAIAAIVLMTFQPKQQNAEPPAEPAPASTPDTPVSDPYNDPSPVRADRVRRIRPVYDMHWVRPARISPPAHRARQATVRPWYN</sequence>
<feature type="region of interest" description="Disordered" evidence="1">
    <location>
        <begin position="288"/>
        <end position="317"/>
    </location>
</feature>
<keyword evidence="4" id="KW-1185">Reference proteome</keyword>
<keyword evidence="2" id="KW-1133">Transmembrane helix</keyword>
<dbReference type="InterPro" id="IPR037185">
    <property type="entry name" value="EmrE-like"/>
</dbReference>
<protein>
    <submittedName>
        <fullName evidence="3">EamA-like transporter family protein</fullName>
    </submittedName>
</protein>
<gene>
    <name evidence="3" type="ORF">STSP2_00706</name>
</gene>
<feature type="transmembrane region" description="Helical" evidence="2">
    <location>
        <begin position="55"/>
        <end position="78"/>
    </location>
</feature>
<dbReference type="SUPFAM" id="SSF103481">
    <property type="entry name" value="Multidrug resistance efflux transporter EmrE"/>
    <property type="match status" value="2"/>
</dbReference>
<feature type="transmembrane region" description="Helical" evidence="2">
    <location>
        <begin position="237"/>
        <end position="258"/>
    </location>
</feature>
<reference evidence="4" key="1">
    <citation type="submission" date="2017-02" db="EMBL/GenBank/DDBJ databases">
        <title>Comparative genomics and description of representatives of a novel lineage of planctomycetes thriving in anoxic sediments.</title>
        <authorList>
            <person name="Spring S."/>
            <person name="Bunk B."/>
            <person name="Sproer C."/>
        </authorList>
    </citation>
    <scope>NUCLEOTIDE SEQUENCE [LARGE SCALE GENOMIC DNA]</scope>
    <source>
        <strain evidence="4">ST-NAGAB-D1</strain>
    </source>
</reference>
<keyword evidence="2" id="KW-0472">Membrane</keyword>
<name>A0A1U9NII8_9BACT</name>
<feature type="transmembrane region" description="Helical" evidence="2">
    <location>
        <begin position="85"/>
        <end position="107"/>
    </location>
</feature>
<dbReference type="Gene3D" id="1.10.3730.20">
    <property type="match status" value="1"/>
</dbReference>
<feature type="transmembrane region" description="Helical" evidence="2">
    <location>
        <begin position="211"/>
        <end position="231"/>
    </location>
</feature>
<proteinExistence type="predicted"/>
<evidence type="ECO:0000313" key="4">
    <source>
        <dbReference type="Proteomes" id="UP000189674"/>
    </source>
</evidence>
<feature type="transmembrane region" description="Helical" evidence="2">
    <location>
        <begin position="29"/>
        <end position="49"/>
    </location>
</feature>
<dbReference type="EMBL" id="CP019791">
    <property type="protein sequence ID" value="AQT67558.1"/>
    <property type="molecule type" value="Genomic_DNA"/>
</dbReference>
<organism evidence="3 4">
    <name type="scientific">Anaerohalosphaera lusitana</name>
    <dbReference type="NCBI Taxonomy" id="1936003"/>
    <lineage>
        <taxon>Bacteria</taxon>
        <taxon>Pseudomonadati</taxon>
        <taxon>Planctomycetota</taxon>
        <taxon>Phycisphaerae</taxon>
        <taxon>Sedimentisphaerales</taxon>
        <taxon>Anaerohalosphaeraceae</taxon>
        <taxon>Anaerohalosphaera</taxon>
    </lineage>
</organism>
<dbReference type="AlphaFoldDB" id="A0A1U9NII8"/>
<feature type="transmembrane region" description="Helical" evidence="2">
    <location>
        <begin position="151"/>
        <end position="169"/>
    </location>
</feature>
<dbReference type="Proteomes" id="UP000189674">
    <property type="component" value="Chromosome"/>
</dbReference>
<evidence type="ECO:0000313" key="3">
    <source>
        <dbReference type="EMBL" id="AQT67558.1"/>
    </source>
</evidence>